<dbReference type="GO" id="GO:0042729">
    <property type="term" value="C:DASH complex"/>
    <property type="evidence" value="ECO:0007669"/>
    <property type="project" value="InterPro"/>
</dbReference>
<reference evidence="3" key="2">
    <citation type="submission" date="2014-08" db="EMBL/GenBank/DDBJ databases">
        <title>Exploiting Issatchenkia orientalis SD108 for Succinic Acid Production.</title>
        <authorList>
            <person name="Xiao H."/>
            <person name="Shao Z."/>
            <person name="Jiang Y."/>
            <person name="Dole S."/>
            <person name="Zhao H."/>
        </authorList>
    </citation>
    <scope>NUCLEOTIDE SEQUENCE [LARGE SCALE GENOMIC DNA]</scope>
    <source>
        <strain evidence="3">SD108</strain>
    </source>
</reference>
<accession>A0A099P7A6</accession>
<feature type="compositionally biased region" description="Basic and acidic residues" evidence="1">
    <location>
        <begin position="180"/>
        <end position="192"/>
    </location>
</feature>
<dbReference type="OrthoDB" id="5586015at2759"/>
<feature type="region of interest" description="Disordered" evidence="1">
    <location>
        <begin position="251"/>
        <end position="270"/>
    </location>
</feature>
<reference evidence="2 5" key="3">
    <citation type="submission" date="2018-06" db="EMBL/GenBank/DDBJ databases">
        <title>Population genomics shows no distinction between pathogenic Candida krusei and environmental Pichia kudriavzevii: One species, four names.</title>
        <authorList>
            <person name="Douglass A.P."/>
            <person name="Offei B."/>
            <person name="Braun-Galleani S."/>
            <person name="Coughlan A.Y."/>
            <person name="Martos A."/>
            <person name="Ortiz-Merino R.A."/>
            <person name="Byrne K.P."/>
            <person name="Wolfe K.H."/>
        </authorList>
    </citation>
    <scope>NUCLEOTIDE SEQUENCE [LARGE SCALE GENOMIC DNA]</scope>
    <source>
        <strain evidence="2 5">CBS573</strain>
    </source>
</reference>
<organism evidence="3 4">
    <name type="scientific">Pichia kudriavzevii</name>
    <name type="common">Yeast</name>
    <name type="synonym">Issatchenkia orientalis</name>
    <dbReference type="NCBI Taxonomy" id="4909"/>
    <lineage>
        <taxon>Eukaryota</taxon>
        <taxon>Fungi</taxon>
        <taxon>Dikarya</taxon>
        <taxon>Ascomycota</taxon>
        <taxon>Saccharomycotina</taxon>
        <taxon>Pichiomycetes</taxon>
        <taxon>Pichiales</taxon>
        <taxon>Pichiaceae</taxon>
        <taxon>Pichia</taxon>
    </lineage>
</organism>
<reference evidence="4" key="1">
    <citation type="journal article" date="2014" name="Microb. Cell Fact.">
        <title>Exploiting Issatchenkia orientalis SD108 for succinic acid production.</title>
        <authorList>
            <person name="Xiao H."/>
            <person name="Shao Z."/>
            <person name="Jiang Y."/>
            <person name="Dole S."/>
            <person name="Zhao H."/>
        </authorList>
    </citation>
    <scope>NUCLEOTIDE SEQUENCE [LARGE SCALE GENOMIC DNA]</scope>
    <source>
        <strain evidence="4">SD108</strain>
    </source>
</reference>
<dbReference type="KEGG" id="pkz:C5L36_0A01070"/>
<dbReference type="STRING" id="4909.A0A099P7A6"/>
<dbReference type="HOGENOM" id="CLU_068292_0_0_1"/>
<evidence type="ECO:0000313" key="4">
    <source>
        <dbReference type="Proteomes" id="UP000029867"/>
    </source>
</evidence>
<dbReference type="EMBL" id="JQFK01000005">
    <property type="protein sequence ID" value="KGK39891.1"/>
    <property type="molecule type" value="Genomic_DNA"/>
</dbReference>
<feature type="compositionally biased region" description="Polar residues" evidence="1">
    <location>
        <begin position="226"/>
        <end position="237"/>
    </location>
</feature>
<dbReference type="Proteomes" id="UP000249293">
    <property type="component" value="Chromosome 1"/>
</dbReference>
<feature type="compositionally biased region" description="Polar residues" evidence="1">
    <location>
        <begin position="1"/>
        <end position="12"/>
    </location>
</feature>
<dbReference type="GO" id="GO:0008608">
    <property type="term" value="P:attachment of spindle microtubules to kinetochore"/>
    <property type="evidence" value="ECO:0007669"/>
    <property type="project" value="InterPro"/>
</dbReference>
<evidence type="ECO:0000313" key="5">
    <source>
        <dbReference type="Proteomes" id="UP000249293"/>
    </source>
</evidence>
<evidence type="ECO:0000313" key="3">
    <source>
        <dbReference type="EMBL" id="KGK39891.1"/>
    </source>
</evidence>
<dbReference type="GeneID" id="40381209"/>
<keyword evidence="5" id="KW-1185">Reference proteome</keyword>
<sequence>MRELTPQTPQTPQRHRKRSSGCAFPISSPYTGKSPLPMPVLLPGQYRLGSSVSSEYTNGEAEYDSEENKRRMVVFERPEEGSGNIVPEVGSLLEDMPFFNEERAELFLETASKLSLRTKQLKRTNDTVVELNESLGAYLFGLYQNAWCVNMNESISLETMNKLDKMKKLQKEVEELRQQLAKKNEKSKKDTRPTLSSARLRGNIARTPSSSLVDRLTQIKRKSRGIASNAQQEQQPAQKKRTFLRAGSRTPLFKSRKSSRPVLSGGDRNGMGLQLSDALKYQVSRGEVSDDSLSSVGDTSEVQTLSSIRLNRFNNGLRVSNGNPVLDHYWRSRLPQNKDWQVKHRKPFR</sequence>
<dbReference type="RefSeq" id="XP_029318976.1">
    <property type="nucleotide sequence ID" value="XM_029463116.1"/>
</dbReference>
<dbReference type="Proteomes" id="UP000029867">
    <property type="component" value="Unassembled WGS sequence"/>
</dbReference>
<proteinExistence type="predicted"/>
<feature type="region of interest" description="Disordered" evidence="1">
    <location>
        <begin position="223"/>
        <end position="245"/>
    </location>
</feature>
<protein>
    <submittedName>
        <fullName evidence="3">Uncharacterized protein</fullName>
    </submittedName>
</protein>
<feature type="region of interest" description="Disordered" evidence="1">
    <location>
        <begin position="1"/>
        <end position="37"/>
    </location>
</feature>
<name>A0A099P7A6_PICKU</name>
<dbReference type="Pfam" id="PF08653">
    <property type="entry name" value="DASH_Dam1"/>
    <property type="match status" value="1"/>
</dbReference>
<dbReference type="EMBL" id="CP028773">
    <property type="protein sequence ID" value="AWU73499.1"/>
    <property type="molecule type" value="Genomic_DNA"/>
</dbReference>
<gene>
    <name evidence="2" type="ORF">C5L36_0A01070</name>
    <name evidence="3" type="ORF">JL09_g965</name>
</gene>
<feature type="region of interest" description="Disordered" evidence="1">
    <location>
        <begin position="180"/>
        <end position="202"/>
    </location>
</feature>
<dbReference type="GO" id="GO:0072686">
    <property type="term" value="C:mitotic spindle"/>
    <property type="evidence" value="ECO:0007669"/>
    <property type="project" value="InterPro"/>
</dbReference>
<evidence type="ECO:0000313" key="2">
    <source>
        <dbReference type="EMBL" id="AWU73499.1"/>
    </source>
</evidence>
<dbReference type="VEuPathDB" id="FungiDB:C5L36_0A01070"/>
<dbReference type="InterPro" id="IPR013962">
    <property type="entry name" value="DASH_Dam1"/>
</dbReference>
<evidence type="ECO:0000256" key="1">
    <source>
        <dbReference type="SAM" id="MobiDB-lite"/>
    </source>
</evidence>
<dbReference type="AlphaFoldDB" id="A0A099P7A6"/>